<evidence type="ECO:0000256" key="13">
    <source>
        <dbReference type="PROSITE-ProRule" id="PRU00023"/>
    </source>
</evidence>
<dbReference type="GO" id="GO:0034702">
    <property type="term" value="C:monoatomic ion channel complex"/>
    <property type="evidence" value="ECO:0007669"/>
    <property type="project" value="UniProtKB-KW"/>
</dbReference>
<evidence type="ECO:0000259" key="15">
    <source>
        <dbReference type="PROSITE" id="PS50042"/>
    </source>
</evidence>
<dbReference type="CDD" id="cd00038">
    <property type="entry name" value="CAP_ED"/>
    <property type="match status" value="1"/>
</dbReference>
<gene>
    <name evidence="17" type="ORF">AQUCO_00100750v1</name>
</gene>
<dbReference type="SMART" id="SM00248">
    <property type="entry name" value="ANK"/>
    <property type="match status" value="5"/>
</dbReference>
<evidence type="ECO:0000256" key="2">
    <source>
        <dbReference type="ARBA" id="ARBA00007929"/>
    </source>
</evidence>
<keyword evidence="7 14" id="KW-0851">Voltage-gated channel</keyword>
<feature type="transmembrane region" description="Helical" evidence="14">
    <location>
        <begin position="281"/>
        <end position="302"/>
    </location>
</feature>
<protein>
    <recommendedName>
        <fullName evidence="14">Potassium channel</fullName>
    </recommendedName>
</protein>
<dbReference type="PRINTS" id="PR01463">
    <property type="entry name" value="EAGCHANLFMLY"/>
</dbReference>
<comment type="domain">
    <text evidence="14">The segment S4 is probably the voltage-sensor and is characterized by a series of positively charged amino acids. The pore-forming region H5 is enclosed by the transmembrane segments S5 and S6 in the Shaker-type (1P/6TM) and contains the GYGD signature motif which seems to be involved in potassium selectivity.</text>
</comment>
<comment type="domain">
    <text evidence="14">The KHA domain (rich in hydrophobic and acidic residues) present in the C-terminal part is likely to be important for tetramerization.</text>
</comment>
<dbReference type="PRINTS" id="PR01415">
    <property type="entry name" value="ANKYRIN"/>
</dbReference>
<keyword evidence="18" id="KW-1185">Reference proteome</keyword>
<evidence type="ECO:0000256" key="3">
    <source>
        <dbReference type="ARBA" id="ARBA00022448"/>
    </source>
</evidence>
<evidence type="ECO:0000256" key="8">
    <source>
        <dbReference type="ARBA" id="ARBA00022958"/>
    </source>
</evidence>
<feature type="transmembrane region" description="Helical" evidence="14">
    <location>
        <begin position="101"/>
        <end position="119"/>
    </location>
</feature>
<feature type="transmembrane region" description="Helical" evidence="14">
    <location>
        <begin position="196"/>
        <end position="221"/>
    </location>
</feature>
<evidence type="ECO:0000259" key="16">
    <source>
        <dbReference type="PROSITE" id="PS51490"/>
    </source>
</evidence>
<proteinExistence type="inferred from homology"/>
<evidence type="ECO:0000256" key="5">
    <source>
        <dbReference type="ARBA" id="ARBA00022692"/>
    </source>
</evidence>
<keyword evidence="9 14" id="KW-1133">Transmembrane helix</keyword>
<evidence type="ECO:0000256" key="6">
    <source>
        <dbReference type="ARBA" id="ARBA00022826"/>
    </source>
</evidence>
<dbReference type="Gene3D" id="1.10.287.70">
    <property type="match status" value="1"/>
</dbReference>
<dbReference type="InterPro" id="IPR005821">
    <property type="entry name" value="Ion_trans_dom"/>
</dbReference>
<dbReference type="InterPro" id="IPR003938">
    <property type="entry name" value="K_chnl_volt-dep_EAG/ELK/ERG"/>
</dbReference>
<keyword evidence="10 14" id="KW-0406">Ion transport</keyword>
<dbReference type="PROSITE" id="PS50042">
    <property type="entry name" value="CNMP_BINDING_3"/>
    <property type="match status" value="1"/>
</dbReference>
<dbReference type="SUPFAM" id="SSF48403">
    <property type="entry name" value="Ankyrin repeat"/>
    <property type="match status" value="1"/>
</dbReference>
<feature type="domain" description="Cyclic nucleotide-binding" evidence="15">
    <location>
        <begin position="381"/>
        <end position="499"/>
    </location>
</feature>
<evidence type="ECO:0000256" key="11">
    <source>
        <dbReference type="ARBA" id="ARBA00023136"/>
    </source>
</evidence>
<dbReference type="Proteomes" id="UP000230069">
    <property type="component" value="Unassembled WGS sequence"/>
</dbReference>
<keyword evidence="5 14" id="KW-0812">Transmembrane</keyword>
<dbReference type="InterPro" id="IPR036770">
    <property type="entry name" value="Ankyrin_rpt-contain_sf"/>
</dbReference>
<evidence type="ECO:0000256" key="14">
    <source>
        <dbReference type="RuleBase" id="RU369015"/>
    </source>
</evidence>
<dbReference type="STRING" id="218851.A0A2G5FBX5"/>
<dbReference type="Gene3D" id="2.60.120.10">
    <property type="entry name" value="Jelly Rolls"/>
    <property type="match status" value="1"/>
</dbReference>
<evidence type="ECO:0000313" key="18">
    <source>
        <dbReference type="Proteomes" id="UP000230069"/>
    </source>
</evidence>
<dbReference type="PROSITE" id="PS50088">
    <property type="entry name" value="ANK_REPEAT"/>
    <property type="match status" value="3"/>
</dbReference>
<dbReference type="SUPFAM" id="SSF51206">
    <property type="entry name" value="cAMP-binding domain-like"/>
    <property type="match status" value="1"/>
</dbReference>
<evidence type="ECO:0000256" key="1">
    <source>
        <dbReference type="ARBA" id="ARBA00004141"/>
    </source>
</evidence>
<sequence length="881" mass="98808">MEGLGKKALFRVPLCGQEIEQMSRDGSQYSLSSGILPSLGVGATSRAKQKFPKFIVSPHDRNYRVWMHFLVILVLYTAWVSPFEFGFLDKPEGGLPIADNVVNGFFAIDIVLTFFVAYFDRDKYDYITDPKKIAWQYATTWLAFDVISTIPTELAQKVLPESLQTYGLFNMLRLWRLRRVSAMFARWEKDKNFNYFWVRCIKLICVTLFAVHCAGCFYYLIAATYHDPLKTWIGASLGNFHDKSLWIRYITSMYWSITTLTTVGYGDLHPQNTGEMIFDTFYMLFNLGLTAYLIGNMTNLVVHGTSRTRRFRDTIQAASGFAQRNRLPERLREQMLAHLCLKYRTDSEGLQQQETLDSLPKAIQSSISHYLFYPVVEQIYLFKGVSKDLLFQLVSEMKAEYFPPKEDVILQNEAPTDFYLLASGAVDLLKFTEREEVIGELKAADICGEIGVLCYKPQPYTVRTKRLSLLLRLNRTSFLNIVQAHVGDGTIIMNNLLQRLKESTEPKLEEFLIETENMLARDRMDLPLSLCFAVSKGDDRLLHELLKRDLYPNEVDENGQTALHIAASIGSENCVSLLLDYGADPNSRDSEGKVPLWEAIVGGHKSVIKLLIDNGANLFCGDMGLFACTAAEQNSLELLKAILQYGGDVTMPKSDGYTALHVAVSEGNVEIVKFLLDRGADIDKQSNDGWSARSLADQQAHDEIKELFQTRKAIKDKSSVIVQVPMKRVIGKFKSEPSIRPLSPESTPVVGMWGDSRRRRKTSNFHNSIFGMMSAAHAGDKGQVSSMGSLNAGTASHINYSARVTISCPEKGSAAGKLVVLPVSLQDLLELGSAKFGIQATKVLTKDLAEIDDITLIRDGDHLVIVGDDSLDASNNQEVEI</sequence>
<dbReference type="PROSITE" id="PS50297">
    <property type="entry name" value="ANK_REP_REGION"/>
    <property type="match status" value="3"/>
</dbReference>
<keyword evidence="3 14" id="KW-0813">Transport</keyword>
<dbReference type="FunCoup" id="A0A2G5FBX5">
    <property type="interactions" value="208"/>
</dbReference>
<dbReference type="SMART" id="SM00100">
    <property type="entry name" value="cNMP"/>
    <property type="match status" value="1"/>
</dbReference>
<evidence type="ECO:0000256" key="7">
    <source>
        <dbReference type="ARBA" id="ARBA00022882"/>
    </source>
</evidence>
<comment type="function">
    <text evidence="14">Potassium channel.</text>
</comment>
<keyword evidence="4 14" id="KW-0633">Potassium transport</keyword>
<keyword evidence="12 14" id="KW-0407">Ion channel</keyword>
<feature type="transmembrane region" description="Helical" evidence="14">
    <location>
        <begin position="63"/>
        <end position="81"/>
    </location>
</feature>
<feature type="domain" description="KHA" evidence="16">
    <location>
        <begin position="803"/>
        <end position="881"/>
    </location>
</feature>
<evidence type="ECO:0000256" key="9">
    <source>
        <dbReference type="ARBA" id="ARBA00022989"/>
    </source>
</evidence>
<dbReference type="Pfam" id="PF12796">
    <property type="entry name" value="Ank_2"/>
    <property type="match status" value="2"/>
</dbReference>
<keyword evidence="11 14" id="KW-0472">Membrane</keyword>
<dbReference type="SUPFAM" id="SSF81324">
    <property type="entry name" value="Voltage-gated potassium channels"/>
    <property type="match status" value="1"/>
</dbReference>
<dbReference type="GO" id="GO:0005249">
    <property type="term" value="F:voltage-gated potassium channel activity"/>
    <property type="evidence" value="ECO:0007669"/>
    <property type="project" value="UniProtKB-UniRule"/>
</dbReference>
<keyword evidence="6 14" id="KW-0631">Potassium channel</keyword>
<evidence type="ECO:0000256" key="4">
    <source>
        <dbReference type="ARBA" id="ARBA00022538"/>
    </source>
</evidence>
<reference evidence="17 18" key="1">
    <citation type="submission" date="2017-09" db="EMBL/GenBank/DDBJ databases">
        <title>WGS assembly of Aquilegia coerulea Goldsmith.</title>
        <authorList>
            <person name="Hodges S."/>
            <person name="Kramer E."/>
            <person name="Nordborg M."/>
            <person name="Tomkins J."/>
            <person name="Borevitz J."/>
            <person name="Derieg N."/>
            <person name="Yan J."/>
            <person name="Mihaltcheva S."/>
            <person name="Hayes R.D."/>
            <person name="Rokhsar D."/>
        </authorList>
    </citation>
    <scope>NUCLEOTIDE SEQUENCE [LARGE SCALE GENOMIC DNA]</scope>
    <source>
        <strain evidence="18">cv. Goldsmith</strain>
    </source>
</reference>
<evidence type="ECO:0000313" key="17">
    <source>
        <dbReference type="EMBL" id="PIA65465.1"/>
    </source>
</evidence>
<dbReference type="InterPro" id="IPR045319">
    <property type="entry name" value="KAT/AKT"/>
</dbReference>
<organism evidence="17 18">
    <name type="scientific">Aquilegia coerulea</name>
    <name type="common">Rocky mountain columbine</name>
    <dbReference type="NCBI Taxonomy" id="218851"/>
    <lineage>
        <taxon>Eukaryota</taxon>
        <taxon>Viridiplantae</taxon>
        <taxon>Streptophyta</taxon>
        <taxon>Embryophyta</taxon>
        <taxon>Tracheophyta</taxon>
        <taxon>Spermatophyta</taxon>
        <taxon>Magnoliopsida</taxon>
        <taxon>Ranunculales</taxon>
        <taxon>Ranunculaceae</taxon>
        <taxon>Thalictroideae</taxon>
        <taxon>Aquilegia</taxon>
    </lineage>
</organism>
<name>A0A2G5FBX5_AQUCA</name>
<keyword evidence="13" id="KW-0040">ANK repeat</keyword>
<comment type="subunit">
    <text evidence="14">The potassium channel is composed of a homo- or heterotetrameric complex of pore-forming subunits.</text>
</comment>
<feature type="repeat" description="ANK" evidence="13">
    <location>
        <begin position="558"/>
        <end position="590"/>
    </location>
</feature>
<dbReference type="InterPro" id="IPR018490">
    <property type="entry name" value="cNMP-bd_dom_sf"/>
</dbReference>
<evidence type="ECO:0000256" key="10">
    <source>
        <dbReference type="ARBA" id="ARBA00023065"/>
    </source>
</evidence>
<dbReference type="InterPro" id="IPR000595">
    <property type="entry name" value="cNMP-bd_dom"/>
</dbReference>
<dbReference type="Pfam" id="PF11834">
    <property type="entry name" value="KHA"/>
    <property type="match status" value="1"/>
</dbReference>
<evidence type="ECO:0000256" key="12">
    <source>
        <dbReference type="ARBA" id="ARBA00023303"/>
    </source>
</evidence>
<dbReference type="PANTHER" id="PTHR45743">
    <property type="entry name" value="POTASSIUM CHANNEL AKT1"/>
    <property type="match status" value="1"/>
</dbReference>
<dbReference type="EMBL" id="KZ305018">
    <property type="protein sequence ID" value="PIA65465.1"/>
    <property type="molecule type" value="Genomic_DNA"/>
</dbReference>
<dbReference type="FunFam" id="1.10.287.70:FF:000123">
    <property type="entry name" value="Potassium channel KAT3"/>
    <property type="match status" value="1"/>
</dbReference>
<keyword evidence="8 14" id="KW-0630">Potassium</keyword>
<dbReference type="PROSITE" id="PS51490">
    <property type="entry name" value="KHA"/>
    <property type="match status" value="1"/>
</dbReference>
<feature type="repeat" description="ANK" evidence="13">
    <location>
        <begin position="655"/>
        <end position="687"/>
    </location>
</feature>
<dbReference type="InterPro" id="IPR021789">
    <property type="entry name" value="KHA_dom"/>
</dbReference>
<comment type="similarity">
    <text evidence="2 14">Belongs to the potassium channel family. Plant (TC 1.A.1.4) subfamily.</text>
</comment>
<feature type="repeat" description="ANK" evidence="13">
    <location>
        <begin position="591"/>
        <end position="623"/>
    </location>
</feature>
<dbReference type="FunFam" id="2.60.120.10:FF:000074">
    <property type="entry name" value="Potassium channel KAT2"/>
    <property type="match status" value="1"/>
</dbReference>
<dbReference type="Gene3D" id="1.25.40.20">
    <property type="entry name" value="Ankyrin repeat-containing domain"/>
    <property type="match status" value="1"/>
</dbReference>
<dbReference type="InterPro" id="IPR002110">
    <property type="entry name" value="Ankyrin_rpt"/>
</dbReference>
<dbReference type="Pfam" id="PF00027">
    <property type="entry name" value="cNMP_binding"/>
    <property type="match status" value="1"/>
</dbReference>
<accession>A0A2G5FBX5</accession>
<dbReference type="OrthoDB" id="426293at2759"/>
<comment type="caution">
    <text evidence="14">Lacks conserved residue(s) required for the propagation of feature annotation.</text>
</comment>
<dbReference type="Pfam" id="PF00520">
    <property type="entry name" value="Ion_trans"/>
    <property type="match status" value="1"/>
</dbReference>
<comment type="subcellular location">
    <subcellularLocation>
        <location evidence="1 14">Membrane</location>
        <topology evidence="1 14">Multi-pass membrane protein</topology>
    </subcellularLocation>
</comment>
<dbReference type="AlphaFoldDB" id="A0A2G5FBX5"/>
<dbReference type="PANTHER" id="PTHR45743:SF2">
    <property type="entry name" value="POTASSIUM CHANNEL AKT1"/>
    <property type="match status" value="1"/>
</dbReference>
<dbReference type="InParanoid" id="A0A2G5FBX5"/>
<dbReference type="InterPro" id="IPR014710">
    <property type="entry name" value="RmlC-like_jellyroll"/>
</dbReference>